<feature type="compositionally biased region" description="Low complexity" evidence="2">
    <location>
        <begin position="1173"/>
        <end position="1194"/>
    </location>
</feature>
<dbReference type="PANTHER" id="PTHR46609:SF8">
    <property type="entry name" value="YQAJ VIRAL RECOMBINASE DOMAIN-CONTAINING PROTEIN"/>
    <property type="match status" value="1"/>
</dbReference>
<dbReference type="InterPro" id="IPR038765">
    <property type="entry name" value="Papain-like_cys_pep_sf"/>
</dbReference>
<feature type="region of interest" description="Disordered" evidence="2">
    <location>
        <begin position="1"/>
        <end position="30"/>
    </location>
</feature>
<evidence type="ECO:0008006" key="8">
    <source>
        <dbReference type="Google" id="ProtNLM"/>
    </source>
</evidence>
<dbReference type="GO" id="GO:0006281">
    <property type="term" value="P:DNA repair"/>
    <property type="evidence" value="ECO:0007669"/>
    <property type="project" value="UniProtKB-ARBA"/>
</dbReference>
<organism evidence="6 7">
    <name type="scientific">Cotesia congregata</name>
    <name type="common">Parasitoid wasp</name>
    <name type="synonym">Apanteles congregatus</name>
    <dbReference type="NCBI Taxonomy" id="51543"/>
    <lineage>
        <taxon>Eukaryota</taxon>
        <taxon>Metazoa</taxon>
        <taxon>Ecdysozoa</taxon>
        <taxon>Arthropoda</taxon>
        <taxon>Hexapoda</taxon>
        <taxon>Insecta</taxon>
        <taxon>Pterygota</taxon>
        <taxon>Neoptera</taxon>
        <taxon>Endopterygota</taxon>
        <taxon>Hymenoptera</taxon>
        <taxon>Apocrita</taxon>
        <taxon>Ichneumonoidea</taxon>
        <taxon>Braconidae</taxon>
        <taxon>Microgastrinae</taxon>
        <taxon>Cotesia</taxon>
    </lineage>
</organism>
<evidence type="ECO:0000259" key="3">
    <source>
        <dbReference type="Pfam" id="PF04843"/>
    </source>
</evidence>
<evidence type="ECO:0000313" key="6">
    <source>
        <dbReference type="EMBL" id="CAG5093227.1"/>
    </source>
</evidence>
<sequence length="1227" mass="139025">MIVDNDNSNRNININIENSNDSLPSSEREPHCSYKEKPYSVIRGSINQANPKFGMSAGNQCTAMAASAIASATFIPIETWKSGIIDIVLDVGNCLYETSMSLRDNPPVDGGPIDQYYLEVHELCNEVYIFPNFSCTFTFKEIFYGKCFNTRDAELMSLEQRLEMFQGNNINAILTMNNVSVAIISCDGLYYLFDSHSRNESGIIDADGTSCVCCFDNLEQLLIMIVTNMFICEENTDAQRNVYLLATIEINSCKANDQIYNVEGLSRDRLCEILKSYLTNLEENVAENSSDVTSLSNQPMNPTVNSSSDSVPNDPTVNNSSNSGKNDANIKKSSINLNSNKPSSKTKKKKKRQKRPRSSFVSDAHKKLIVDVEYLTEQLNQSFYEHRLASFHEECRQLNCCLNYIGPIMNGLQCSILYECSACEFEFIVLSERQSNDIARTNDSIVLGCISSGIGFYQLQGLLTAADLPCHNYQSYTVAETVVGCYVTKTAVQSMTEAAEESKRRACDEGRVTKDGIPCTTVITDGTYLKRSYASGLYNSSSGAALVLDQYINKVLDVGVANKRCSQCKSGKKPYHLCWQNYGPHLASTRMESDMILELFQASVEKYNLIYKNIVTDGDSSVHQKLCDHNVYKTHGVEVERINCMNHMLRRLSTNLGKVEKSSQLKNEKNLQKATKEAGIRSSKAIREAARYIMSTNNAFKTKVKMIAEDLENMPFHAFGRHENCKPYYCDKKSATNHVPDLIKLNVWNTILGYFARCQSVPGDVLLNSSNNPAECANNIIATKVGGKRIDFCKLGGYSIRVAFAVIQYNSKAAMCDTLATWQKSIPERLVTLENKRKEKVEYNNRRYTEKGSQGRYCKKGNGTQDCYYGPQAGIAITPNEYQNLLARHREKLQQLQNDRVKLERETIDQAECEKWHTIRRLLLTASNFKNACKCRTDKTKKDNVKKILYPSRNSHNPAMVYGKNNEPNALDRLEEHEDIQIEPCGLFIDDKILGFGASPDGLVGDDGIVEIKCPYTLKDADPTEAVRKGTKWGNEHFKDKDPTSLRTSSSYYHQIQGQLHIAKRKWCILSIWTPKASLNLKIYYDITFWTKEMFPRLNDFYWKFLVPELLNPTLLYGSTDEEEKDQSEKLHTVDPEVDEERDELLQEFYYGQKQVKQWFSLTPIVRIRNTSKVNNSDNNKNQNNADPSSVNDDNNIDDDIDSFSEDSENDYFDDDSINDSLEENDY</sequence>
<reference evidence="6" key="1">
    <citation type="submission" date="2021-04" db="EMBL/GenBank/DDBJ databases">
        <authorList>
            <person name="Chebbi M.A.C M."/>
        </authorList>
    </citation>
    <scope>NUCLEOTIDE SEQUENCE</scope>
</reference>
<gene>
    <name evidence="6" type="ORF">HICCMSTLAB_LOCUS6678</name>
</gene>
<feature type="coiled-coil region" evidence="1">
    <location>
        <begin position="879"/>
        <end position="906"/>
    </location>
</feature>
<dbReference type="SUPFAM" id="SSF54001">
    <property type="entry name" value="Cysteine proteinases"/>
    <property type="match status" value="1"/>
</dbReference>
<keyword evidence="7" id="KW-1185">Reference proteome</keyword>
<evidence type="ECO:0000259" key="5">
    <source>
        <dbReference type="Pfam" id="PF20700"/>
    </source>
</evidence>
<dbReference type="Pfam" id="PF04843">
    <property type="entry name" value="Herpes_teg_N"/>
    <property type="match status" value="1"/>
</dbReference>
<dbReference type="Gene3D" id="3.90.70.120">
    <property type="match status" value="1"/>
</dbReference>
<feature type="compositionally biased region" description="Low complexity" evidence="2">
    <location>
        <begin position="331"/>
        <end position="343"/>
    </location>
</feature>
<proteinExistence type="predicted"/>
<dbReference type="CDD" id="cd22343">
    <property type="entry name" value="PDDEXK_lambda_exonuclease-like"/>
    <property type="match status" value="1"/>
</dbReference>
<dbReference type="Pfam" id="PF09588">
    <property type="entry name" value="YqaJ"/>
    <property type="match status" value="1"/>
</dbReference>
<feature type="compositionally biased region" description="Low complexity" evidence="2">
    <location>
        <begin position="1"/>
        <end position="22"/>
    </location>
</feature>
<feature type="compositionally biased region" description="Basic residues" evidence="2">
    <location>
        <begin position="344"/>
        <end position="357"/>
    </location>
</feature>
<feature type="compositionally biased region" description="Polar residues" evidence="2">
    <location>
        <begin position="289"/>
        <end position="326"/>
    </location>
</feature>
<feature type="domain" description="Mutator-like transposase" evidence="5">
    <location>
        <begin position="369"/>
        <end position="730"/>
    </location>
</feature>
<comment type="caution">
    <text evidence="6">The sequence shown here is derived from an EMBL/GenBank/DDBJ whole genome shotgun (WGS) entry which is preliminary data.</text>
</comment>
<name>A0A8J2HCH1_COTCN</name>
<evidence type="ECO:0000259" key="4">
    <source>
        <dbReference type="Pfam" id="PF09588"/>
    </source>
</evidence>
<dbReference type="OrthoDB" id="7700226at2759"/>
<dbReference type="Gene3D" id="3.90.320.10">
    <property type="match status" value="1"/>
</dbReference>
<accession>A0A8J2HCH1</accession>
<dbReference type="InterPro" id="IPR049012">
    <property type="entry name" value="Mutator_transp_dom"/>
</dbReference>
<dbReference type="InterPro" id="IPR011335">
    <property type="entry name" value="Restrct_endonuc-II-like"/>
</dbReference>
<feature type="domain" description="YqaJ viral recombinase" evidence="4">
    <location>
        <begin position="915"/>
        <end position="1064"/>
    </location>
</feature>
<dbReference type="InterPro" id="IPR011604">
    <property type="entry name" value="PDDEXK-like_dom_sf"/>
</dbReference>
<evidence type="ECO:0000256" key="1">
    <source>
        <dbReference type="SAM" id="Coils"/>
    </source>
</evidence>
<dbReference type="AlphaFoldDB" id="A0A8J2HCH1"/>
<dbReference type="PANTHER" id="PTHR46609">
    <property type="entry name" value="EXONUCLEASE, PHAGE-TYPE/RECB, C-TERMINAL DOMAIN-CONTAINING PROTEIN"/>
    <property type="match status" value="1"/>
</dbReference>
<feature type="region of interest" description="Disordered" evidence="2">
    <location>
        <begin position="1173"/>
        <end position="1227"/>
    </location>
</feature>
<dbReference type="InterPro" id="IPR019080">
    <property type="entry name" value="YqaJ_viral_recombinase"/>
</dbReference>
<evidence type="ECO:0000313" key="7">
    <source>
        <dbReference type="Proteomes" id="UP000786811"/>
    </source>
</evidence>
<protein>
    <recommendedName>
        <fullName evidence="8">YqaJ viral recombinase domain-containing protein</fullName>
    </recommendedName>
</protein>
<dbReference type="SUPFAM" id="SSF52980">
    <property type="entry name" value="Restriction endonuclease-like"/>
    <property type="match status" value="1"/>
</dbReference>
<dbReference type="InterPro" id="IPR051703">
    <property type="entry name" value="NF-kappa-B_Signaling_Reg"/>
</dbReference>
<feature type="region of interest" description="Disordered" evidence="2">
    <location>
        <begin position="289"/>
        <end position="361"/>
    </location>
</feature>
<evidence type="ECO:0000256" key="2">
    <source>
        <dbReference type="SAM" id="MobiDB-lite"/>
    </source>
</evidence>
<feature type="compositionally biased region" description="Acidic residues" evidence="2">
    <location>
        <begin position="1195"/>
        <end position="1227"/>
    </location>
</feature>
<feature type="domain" description="Peptidase C76" evidence="3">
    <location>
        <begin position="45"/>
        <end position="201"/>
    </location>
</feature>
<dbReference type="Proteomes" id="UP000786811">
    <property type="component" value="Unassembled WGS sequence"/>
</dbReference>
<dbReference type="InterPro" id="IPR006928">
    <property type="entry name" value="Herpes_teg_USP"/>
</dbReference>
<feature type="region of interest" description="Disordered" evidence="2">
    <location>
        <begin position="1119"/>
        <end position="1138"/>
    </location>
</feature>
<dbReference type="EMBL" id="CAJNRD030001120">
    <property type="protein sequence ID" value="CAG5093227.1"/>
    <property type="molecule type" value="Genomic_DNA"/>
</dbReference>
<keyword evidence="1" id="KW-0175">Coiled coil</keyword>
<dbReference type="Pfam" id="PF20700">
    <property type="entry name" value="Mutator"/>
    <property type="match status" value="1"/>
</dbReference>